<feature type="signal peptide" evidence="2">
    <location>
        <begin position="1"/>
        <end position="30"/>
    </location>
</feature>
<dbReference type="RefSeq" id="WP_353109405.1">
    <property type="nucleotide sequence ID" value="NZ_APND01000001.1"/>
</dbReference>
<dbReference type="EMBL" id="APND01000001">
    <property type="protein sequence ID" value="MES1928372.1"/>
    <property type="molecule type" value="Genomic_DNA"/>
</dbReference>
<evidence type="ECO:0000256" key="1">
    <source>
        <dbReference type="ARBA" id="ARBA00022729"/>
    </source>
</evidence>
<accession>A0ABV2AXI9</accession>
<dbReference type="Gene3D" id="3.40.190.170">
    <property type="entry name" value="Bacterial extracellular solute-binding protein, family 7"/>
    <property type="match status" value="1"/>
</dbReference>
<keyword evidence="1 2" id="KW-0732">Signal</keyword>
<dbReference type="PANTHER" id="PTHR33376:SF5">
    <property type="entry name" value="EXTRACYTOPLASMIC SOLUTE RECEPTOR PROTEIN"/>
    <property type="match status" value="1"/>
</dbReference>
<name>A0ABV2AXI9_9GAMM</name>
<dbReference type="InterPro" id="IPR018389">
    <property type="entry name" value="DctP_fam"/>
</dbReference>
<dbReference type="PANTHER" id="PTHR33376">
    <property type="match status" value="1"/>
</dbReference>
<keyword evidence="4" id="KW-1185">Reference proteome</keyword>
<proteinExistence type="predicted"/>
<protein>
    <submittedName>
        <fullName evidence="3">Extracellular solute-binding protein, family 7, bacteria</fullName>
    </submittedName>
</protein>
<gene>
    <name evidence="3" type="ORF">SADO_03915</name>
</gene>
<feature type="chain" id="PRO_5045217209" evidence="2">
    <location>
        <begin position="31"/>
        <end position="349"/>
    </location>
</feature>
<dbReference type="InterPro" id="IPR038404">
    <property type="entry name" value="TRAP_DctP_sf"/>
</dbReference>
<reference evidence="3 4" key="1">
    <citation type="submission" date="2013-03" db="EMBL/GenBank/DDBJ databases">
        <title>Salinisphaera dokdonensis CL-ES53 Genome Sequencing.</title>
        <authorList>
            <person name="Li C."/>
            <person name="Lai Q."/>
            <person name="Shao Z."/>
        </authorList>
    </citation>
    <scope>NUCLEOTIDE SEQUENCE [LARGE SCALE GENOMIC DNA]</scope>
    <source>
        <strain evidence="3 4">CL-ES53</strain>
    </source>
</reference>
<organism evidence="3 4">
    <name type="scientific">Salinisphaera dokdonensis CL-ES53</name>
    <dbReference type="NCBI Taxonomy" id="1304272"/>
    <lineage>
        <taxon>Bacteria</taxon>
        <taxon>Pseudomonadati</taxon>
        <taxon>Pseudomonadota</taxon>
        <taxon>Gammaproteobacteria</taxon>
        <taxon>Salinisphaerales</taxon>
        <taxon>Salinisphaeraceae</taxon>
        <taxon>Salinisphaera</taxon>
    </lineage>
</organism>
<dbReference type="Proteomes" id="UP001460888">
    <property type="component" value="Unassembled WGS sequence"/>
</dbReference>
<dbReference type="NCBIfam" id="NF037995">
    <property type="entry name" value="TRAP_S1"/>
    <property type="match status" value="1"/>
</dbReference>
<dbReference type="Pfam" id="PF03480">
    <property type="entry name" value="DctP"/>
    <property type="match status" value="1"/>
</dbReference>
<evidence type="ECO:0000313" key="3">
    <source>
        <dbReference type="EMBL" id="MES1928372.1"/>
    </source>
</evidence>
<evidence type="ECO:0000256" key="2">
    <source>
        <dbReference type="SAM" id="SignalP"/>
    </source>
</evidence>
<comment type="caution">
    <text evidence="3">The sequence shown here is derived from an EMBL/GenBank/DDBJ whole genome shotgun (WGS) entry which is preliminary data.</text>
</comment>
<sequence>MDSTTFKRGLLAGATALALTAFLAPSTALAQDSTTWRVQSHWPSSSSSYEDSLVRIKNVIEERTDGRVKLKLYPAGALFKAQQTFDAVKRGTIQMGTIAPAYAQNQMSLAGIASGLPFAFRNVWEVAYFHKNLGFEDMLREEAAEEGIYWSTDKVYPTEMVVDRPIESMEDFEGLKIRSSGALQTFLTEAGASASYIPGGELYTALSSGVVDGAHWGAAQGAASMSLYEVAKYHVKPALNIAGTDVFIINQKALDKLSPEDAKTVKDALNEQFWVRTNEYLYKEQLALAGAMEKDGVKITELPPEVQKKLTEVAQASWEEQGERSDKAAEALDKVKKMLTRLGYLDSDA</sequence>
<evidence type="ECO:0000313" key="4">
    <source>
        <dbReference type="Proteomes" id="UP001460888"/>
    </source>
</evidence>